<feature type="compositionally biased region" description="Low complexity" evidence="2">
    <location>
        <begin position="216"/>
        <end position="228"/>
    </location>
</feature>
<evidence type="ECO:0000313" key="3">
    <source>
        <dbReference type="EMBL" id="SAM79648.1"/>
    </source>
</evidence>
<feature type="region of interest" description="Disordered" evidence="2">
    <location>
        <begin position="896"/>
        <end position="930"/>
    </location>
</feature>
<feature type="region of interest" description="Disordered" evidence="2">
    <location>
        <begin position="279"/>
        <end position="339"/>
    </location>
</feature>
<feature type="compositionally biased region" description="Low complexity" evidence="2">
    <location>
        <begin position="152"/>
        <end position="168"/>
    </location>
</feature>
<feature type="region of interest" description="Disordered" evidence="2">
    <location>
        <begin position="682"/>
        <end position="722"/>
    </location>
</feature>
<keyword evidence="1" id="KW-0175">Coiled coil</keyword>
<evidence type="ECO:0000313" key="4">
    <source>
        <dbReference type="EMBL" id="SYW78273.1"/>
    </source>
</evidence>
<feature type="region of interest" description="Disordered" evidence="2">
    <location>
        <begin position="1"/>
        <end position="57"/>
    </location>
</feature>
<evidence type="ECO:0000313" key="6">
    <source>
        <dbReference type="Proteomes" id="UP000658997"/>
    </source>
</evidence>
<keyword evidence="6" id="KW-1185">Reference proteome</keyword>
<reference evidence="5" key="1">
    <citation type="submission" date="2016-04" db="EMBL/GenBank/DDBJ databases">
        <authorList>
            <person name="Guldener U."/>
            <person name="Guldener U."/>
        </authorList>
    </citation>
    <scope>NUCLEOTIDE SEQUENCE [LARGE SCALE GENOMIC DNA]</scope>
    <source>
        <strain evidence="5">UB2112</strain>
    </source>
</reference>
<feature type="compositionally biased region" description="Pro residues" evidence="2">
    <location>
        <begin position="1"/>
        <end position="11"/>
    </location>
</feature>
<feature type="coiled-coil region" evidence="1">
    <location>
        <begin position="424"/>
        <end position="458"/>
    </location>
</feature>
<feature type="compositionally biased region" description="Polar residues" evidence="2">
    <location>
        <begin position="324"/>
        <end position="334"/>
    </location>
</feature>
<feature type="compositionally biased region" description="Low complexity" evidence="2">
    <location>
        <begin position="817"/>
        <end position="826"/>
    </location>
</feature>
<evidence type="ECO:0000256" key="1">
    <source>
        <dbReference type="SAM" id="Coils"/>
    </source>
</evidence>
<evidence type="ECO:0000256" key="2">
    <source>
        <dbReference type="SAM" id="MobiDB-lite"/>
    </source>
</evidence>
<reference evidence="4" key="3">
    <citation type="submission" date="2018-08" db="EMBL/GenBank/DDBJ databases">
        <authorList>
            <person name="Guldener U."/>
        </authorList>
    </citation>
    <scope>NUCLEOTIDE SEQUENCE</scope>
    <source>
        <strain evidence="4">UB2</strain>
    </source>
</reference>
<gene>
    <name evidence="4" type="ORF">UBRO2_02465</name>
    <name evidence="3" type="ORF">UBRO_02180</name>
</gene>
<feature type="region of interest" description="Disordered" evidence="2">
    <location>
        <begin position="763"/>
        <end position="878"/>
    </location>
</feature>
<accession>A0A1K0G0H4</accession>
<evidence type="ECO:0000313" key="5">
    <source>
        <dbReference type="Proteomes" id="UP000179920"/>
    </source>
</evidence>
<proteinExistence type="predicted"/>
<name>A0A1K0G0H4_9BASI</name>
<reference evidence="3" key="2">
    <citation type="submission" date="2016-04" db="EMBL/GenBank/DDBJ databases">
        <authorList>
            <person name="Evans L.H."/>
            <person name="Alamgir A."/>
            <person name="Owens N."/>
            <person name="Weber N.D."/>
            <person name="Virtaneva K."/>
            <person name="Barbian K."/>
            <person name="Babar A."/>
            <person name="Rosenke K."/>
        </authorList>
    </citation>
    <scope>NUCLEOTIDE SEQUENCE</scope>
    <source>
        <strain evidence="3">UB2112</strain>
    </source>
</reference>
<dbReference type="EMBL" id="LT558120">
    <property type="protein sequence ID" value="SAM79648.1"/>
    <property type="molecule type" value="Genomic_DNA"/>
</dbReference>
<dbReference type="EMBL" id="ULHB01000038">
    <property type="protein sequence ID" value="SYW78273.1"/>
    <property type="molecule type" value="Genomic_DNA"/>
</dbReference>
<dbReference type="Proteomes" id="UP000179920">
    <property type="component" value="Chromosome IV"/>
</dbReference>
<dbReference type="OrthoDB" id="2554026at2759"/>
<feature type="compositionally biased region" description="Low complexity" evidence="2">
    <location>
        <begin position="896"/>
        <end position="914"/>
    </location>
</feature>
<feature type="region of interest" description="Disordered" evidence="2">
    <location>
        <begin position="206"/>
        <end position="267"/>
    </location>
</feature>
<feature type="compositionally biased region" description="Polar residues" evidence="2">
    <location>
        <begin position="237"/>
        <end position="247"/>
    </location>
</feature>
<sequence length="987" mass="104837">MVVQRTPPPVRRSPRKDPSASEASFSSLSSQTSQARKIGKLASSSAASHIEPSTPVQSAALSDFPSLDQMAAVSKEQRSASRPANRAAFAAAFPASGSAHIPSSLPRPTAQVNRGPSNDGDENRRQRPARSSLTNGAIQRARQQAGDETPLGVSQARAARQAAVGAPSKANSSLLADDSGDSTAQLVPGRRDAATDPILANIDVENPQLPSLSQPVSTTASTTQVAQTNGAHAAADMSTSSQASIFGTSKRRNGADQPISGASTGTAYDFSKYLDGELDPFNRASRANPRRESRPLPAQQMPVDDVDEAETSADTTARGGPADPSNTVPSTAPVESTPLISRVKAAAAATPRMSPHASPSVSSRKFAHLSSLSNGHTTSIAGNVAQSAAGDASTASLASHNRFDPSARTDRIQTMELGELRKRHTALVRELVAAEDALASAKEESEGWASECAGLQEQLATLNSDHQIALGREARARSELQVRLSQYKIEADERAWKLLGQRRQACLIDVALQHAKNEATYHEGRYHATESELEGQKDELRLRLMLERKRADLLALHVKAALRDGARLKRRLITKSSALNELQRENEKLAEQLEDARGSRHAGDKDEVAALRQTLEEAQAEIETLNERDAMMVETRKKWKAERKQLLAQVEELSSAPAPAAVHKIQQPMEVARTAKLSKPLVASQMLPPSSPVYAKKKSRQPMQGASELGPPSEDYDDGGVGNALAVRKTTTAKTTLPLVPFAHMSSKTAPVKKAEKLVKAAKTKASKDWRAITDSSEEGSDDGQDRRCRGRRAGADSDSEQDSDDGRRAKTKSSKQKSSAKQASALRTKVSQAKKAKAAPAIDYNDQTADPSATPVIRSNKRNIPRADSDDDEPADSSVLCAKFSRDRTNFTLAPKAKAAKTSKISAQPAAAQDRQKKKKRKLLGGGGAMQWGGATGSANDAAGLAPNFDIPLELSPIKGGAAEGKGGAGAALLAGLGMPTRNLFV</sequence>
<organism evidence="3 5">
    <name type="scientific">Ustilago bromivora</name>
    <dbReference type="NCBI Taxonomy" id="307758"/>
    <lineage>
        <taxon>Eukaryota</taxon>
        <taxon>Fungi</taxon>
        <taxon>Dikarya</taxon>
        <taxon>Basidiomycota</taxon>
        <taxon>Ustilaginomycotina</taxon>
        <taxon>Ustilaginomycetes</taxon>
        <taxon>Ustilaginales</taxon>
        <taxon>Ustilaginaceae</taxon>
        <taxon>Ustilago</taxon>
    </lineage>
</organism>
<feature type="compositionally biased region" description="Low complexity" evidence="2">
    <location>
        <begin position="20"/>
        <end position="35"/>
    </location>
</feature>
<feature type="coiled-coil region" evidence="1">
    <location>
        <begin position="572"/>
        <end position="656"/>
    </location>
</feature>
<protein>
    <submittedName>
        <fullName evidence="3">Uncharacterized protein</fullName>
    </submittedName>
</protein>
<dbReference type="Proteomes" id="UP000658997">
    <property type="component" value="Unassembled WGS sequence"/>
</dbReference>
<feature type="region of interest" description="Disordered" evidence="2">
    <location>
        <begin position="97"/>
        <end position="187"/>
    </location>
</feature>
<dbReference type="AlphaFoldDB" id="A0A1K0G0H4"/>